<feature type="transmembrane region" description="Helical" evidence="9">
    <location>
        <begin position="82"/>
        <end position="101"/>
    </location>
</feature>
<comment type="subcellular location">
    <subcellularLocation>
        <location evidence="9">Cell inner membrane</location>
        <topology evidence="9">Multi-pass membrane protein</topology>
    </subcellularLocation>
    <subcellularLocation>
        <location evidence="1">Membrane</location>
        <topology evidence="1">Multi-pass membrane protein</topology>
    </subcellularLocation>
</comment>
<dbReference type="RefSeq" id="WP_330194752.1">
    <property type="nucleotide sequence ID" value="NZ_JAZDRO010000001.1"/>
</dbReference>
<dbReference type="PANTHER" id="PTHR30266:SF2">
    <property type="entry name" value="LARGE-CONDUCTANCE MECHANOSENSITIVE CHANNEL"/>
    <property type="match status" value="1"/>
</dbReference>
<dbReference type="EMBL" id="JAZDRO010000001">
    <property type="protein sequence ID" value="MEE2565214.1"/>
    <property type="molecule type" value="Genomic_DNA"/>
</dbReference>
<feature type="transmembrane region" description="Helical" evidence="9">
    <location>
        <begin position="12"/>
        <end position="35"/>
    </location>
</feature>
<comment type="similarity">
    <text evidence="9">Belongs to the MscL family.</text>
</comment>
<name>A0ABU7LUI6_9PROT</name>
<keyword evidence="2 9" id="KW-0813">Transport</keyword>
<evidence type="ECO:0000256" key="2">
    <source>
        <dbReference type="ARBA" id="ARBA00022448"/>
    </source>
</evidence>
<proteinExistence type="inferred from homology"/>
<keyword evidence="11" id="KW-1185">Reference proteome</keyword>
<keyword evidence="4 9" id="KW-0812">Transmembrane</keyword>
<dbReference type="PRINTS" id="PR01264">
    <property type="entry name" value="MECHCHANNEL"/>
</dbReference>
<keyword evidence="7 9" id="KW-0472">Membrane</keyword>
<protein>
    <recommendedName>
        <fullName evidence="9">Large-conductance mechanosensitive channel</fullName>
    </recommendedName>
</protein>
<sequence length="139" mass="15176">MFNEFKKFAMRGNVVDLAVGFILGGAFSTIVKSFVDDILMPPLGLLLGGVDFTNLFITLGDAEYATLEAAQEAGAATINYGLFINNVIAFVILAFALFIMIQGMNKMQEKKADDTPEAPPAKPRNEELLEEIRDLLKKG</sequence>
<dbReference type="PANTHER" id="PTHR30266">
    <property type="entry name" value="MECHANOSENSITIVE CHANNEL MSCL"/>
    <property type="match status" value="1"/>
</dbReference>
<comment type="caution">
    <text evidence="10">The sequence shown here is derived from an EMBL/GenBank/DDBJ whole genome shotgun (WGS) entry which is preliminary data.</text>
</comment>
<dbReference type="Proteomes" id="UP001310692">
    <property type="component" value="Unassembled WGS sequence"/>
</dbReference>
<evidence type="ECO:0000256" key="1">
    <source>
        <dbReference type="ARBA" id="ARBA00004141"/>
    </source>
</evidence>
<dbReference type="NCBIfam" id="NF010557">
    <property type="entry name" value="PRK13952.1"/>
    <property type="match status" value="1"/>
</dbReference>
<evidence type="ECO:0000256" key="3">
    <source>
        <dbReference type="ARBA" id="ARBA00022475"/>
    </source>
</evidence>
<keyword evidence="6 9" id="KW-0406">Ion transport</keyword>
<dbReference type="InterPro" id="IPR037673">
    <property type="entry name" value="MSC/AndL"/>
</dbReference>
<evidence type="ECO:0000256" key="5">
    <source>
        <dbReference type="ARBA" id="ARBA00022989"/>
    </source>
</evidence>
<dbReference type="InterPro" id="IPR036019">
    <property type="entry name" value="MscL_channel"/>
</dbReference>
<keyword evidence="9" id="KW-0997">Cell inner membrane</keyword>
<organism evidence="10 11">
    <name type="scientific">Hyphobacterium marinum</name>
    <dbReference type="NCBI Taxonomy" id="3116574"/>
    <lineage>
        <taxon>Bacteria</taxon>
        <taxon>Pseudomonadati</taxon>
        <taxon>Pseudomonadota</taxon>
        <taxon>Alphaproteobacteria</taxon>
        <taxon>Maricaulales</taxon>
        <taxon>Maricaulaceae</taxon>
        <taxon>Hyphobacterium</taxon>
    </lineage>
</organism>
<gene>
    <name evidence="9 10" type="primary">mscL</name>
    <name evidence="10" type="ORF">V0U35_00860</name>
</gene>
<dbReference type="SUPFAM" id="SSF81330">
    <property type="entry name" value="Gated mechanosensitive channel"/>
    <property type="match status" value="1"/>
</dbReference>
<accession>A0ABU7LUI6</accession>
<keyword evidence="8 9" id="KW-0407">Ion channel</keyword>
<evidence type="ECO:0000256" key="4">
    <source>
        <dbReference type="ARBA" id="ARBA00022692"/>
    </source>
</evidence>
<evidence type="ECO:0000313" key="11">
    <source>
        <dbReference type="Proteomes" id="UP001310692"/>
    </source>
</evidence>
<dbReference type="HAMAP" id="MF_00115">
    <property type="entry name" value="MscL"/>
    <property type="match status" value="1"/>
</dbReference>
<evidence type="ECO:0000256" key="9">
    <source>
        <dbReference type="HAMAP-Rule" id="MF_00115"/>
    </source>
</evidence>
<evidence type="ECO:0000256" key="6">
    <source>
        <dbReference type="ARBA" id="ARBA00023065"/>
    </source>
</evidence>
<reference evidence="10 11" key="1">
    <citation type="submission" date="2024-01" db="EMBL/GenBank/DDBJ databases">
        <title>Hyphobacterium bacterium isolated from marine sediment.</title>
        <authorList>
            <person name="Zhao S."/>
        </authorList>
    </citation>
    <scope>NUCLEOTIDE SEQUENCE [LARGE SCALE GENOMIC DNA]</scope>
    <source>
        <strain evidence="10 11">Y60-23</strain>
    </source>
</reference>
<comment type="subunit">
    <text evidence="9">Homopentamer.</text>
</comment>
<comment type="function">
    <text evidence="9">Channel that opens in response to stretch forces in the membrane lipid bilayer. May participate in the regulation of osmotic pressure changes within the cell.</text>
</comment>
<dbReference type="NCBIfam" id="TIGR00220">
    <property type="entry name" value="mscL"/>
    <property type="match status" value="1"/>
</dbReference>
<dbReference type="InterPro" id="IPR001185">
    <property type="entry name" value="MS_channel"/>
</dbReference>
<dbReference type="Gene3D" id="1.10.1200.120">
    <property type="entry name" value="Large-conductance mechanosensitive channel, MscL, domain 1"/>
    <property type="match status" value="1"/>
</dbReference>
<dbReference type="Pfam" id="PF01741">
    <property type="entry name" value="MscL"/>
    <property type="match status" value="1"/>
</dbReference>
<keyword evidence="3 9" id="KW-1003">Cell membrane</keyword>
<evidence type="ECO:0000256" key="8">
    <source>
        <dbReference type="ARBA" id="ARBA00023303"/>
    </source>
</evidence>
<keyword evidence="5 9" id="KW-1133">Transmembrane helix</keyword>
<evidence type="ECO:0000256" key="7">
    <source>
        <dbReference type="ARBA" id="ARBA00023136"/>
    </source>
</evidence>
<evidence type="ECO:0000313" key="10">
    <source>
        <dbReference type="EMBL" id="MEE2565214.1"/>
    </source>
</evidence>
<dbReference type="NCBIfam" id="NF001843">
    <property type="entry name" value="PRK00567.1-4"/>
    <property type="match status" value="1"/>
</dbReference>